<dbReference type="InterPro" id="IPR003192">
    <property type="entry name" value="Porin_LamB"/>
</dbReference>
<keyword evidence="9" id="KW-0998">Cell outer membrane</keyword>
<evidence type="ECO:0000313" key="11">
    <source>
        <dbReference type="EMBL" id="KEI70629.1"/>
    </source>
</evidence>
<evidence type="ECO:0000256" key="10">
    <source>
        <dbReference type="SAM" id="SignalP"/>
    </source>
</evidence>
<dbReference type="InterPro" id="IPR036998">
    <property type="entry name" value="Porin_LamB_sf"/>
</dbReference>
<keyword evidence="8" id="KW-0472">Membrane</keyword>
<keyword evidence="7" id="KW-0626">Porin</keyword>
<evidence type="ECO:0000256" key="1">
    <source>
        <dbReference type="ARBA" id="ARBA00004571"/>
    </source>
</evidence>
<dbReference type="EMBL" id="JOJP01000001">
    <property type="protein sequence ID" value="KEI70629.1"/>
    <property type="molecule type" value="Genomic_DNA"/>
</dbReference>
<dbReference type="GO" id="GO:0046930">
    <property type="term" value="C:pore complex"/>
    <property type="evidence" value="ECO:0007669"/>
    <property type="project" value="UniProtKB-KW"/>
</dbReference>
<evidence type="ECO:0000313" key="12">
    <source>
        <dbReference type="Proteomes" id="UP000027997"/>
    </source>
</evidence>
<dbReference type="GO" id="GO:0015774">
    <property type="term" value="P:polysaccharide transport"/>
    <property type="evidence" value="ECO:0007669"/>
    <property type="project" value="TreeGrafter"/>
</dbReference>
<dbReference type="GO" id="GO:0015144">
    <property type="term" value="F:carbohydrate transmembrane transporter activity"/>
    <property type="evidence" value="ECO:0007669"/>
    <property type="project" value="TreeGrafter"/>
</dbReference>
<keyword evidence="6" id="KW-0406">Ion transport</keyword>
<dbReference type="NCBIfam" id="NF006860">
    <property type="entry name" value="PRK09360.1"/>
    <property type="match status" value="1"/>
</dbReference>
<evidence type="ECO:0000256" key="8">
    <source>
        <dbReference type="ARBA" id="ARBA00023136"/>
    </source>
</evidence>
<sequence>MVSSVSRRSCQYCGAVAIASASTCAMAVTGDDIDFTAYARSGIGSTDKGGQQLCFKAAGAPSKYRLGNECETYAELKFGANLFDQDGVQFYLDTNIAYKVAQQDDYETTEPAVREMNLKAKGVFGDALPGSTLWVGKRFYNRHDVHMIDYYYWNVSGPGVGIENIDVGMGKLDVAWVRNQNGMKYSEWNNGSVGASGGPGYLTEKITTNIIDFRWNEIPLMHNLNLELGIDYGVGSPPDKLLIDEYPDGTALPNNAKYEKGYFDKNGWMFTGELTWDVLGGFNKFIVQYATDAMTGPGTGTAGSYLQTTDWYKGNKLWRVLDHGAISITPKLDMMYVLGMTEVKYDKNIYPNYGKKTTWYTAGVRPSWNWNDLTSTTVEIGYDQVKNAHSSVAEGDTLVRSNLFKSKLWKFTLAQQFHPQFGNWVRPQIRIFATYANWNEASGYIANSTEPTTPPTAGQCDAPEVCSALGLEYFDTYTTPEQITNAFGSKSDGWTYGAQMEIWF</sequence>
<keyword evidence="4" id="KW-1134">Transmembrane beta strand</keyword>
<organism evidence="11 12">
    <name type="scientific">Endozoicomonas elysicola</name>
    <dbReference type="NCBI Taxonomy" id="305900"/>
    <lineage>
        <taxon>Bacteria</taxon>
        <taxon>Pseudomonadati</taxon>
        <taxon>Pseudomonadota</taxon>
        <taxon>Gammaproteobacteria</taxon>
        <taxon>Oceanospirillales</taxon>
        <taxon>Endozoicomonadaceae</taxon>
        <taxon>Endozoicomonas</taxon>
    </lineage>
</organism>
<dbReference type="STRING" id="305900.GV64_07635"/>
<proteinExistence type="inferred from homology"/>
<gene>
    <name evidence="11" type="ORF">GV64_07635</name>
</gene>
<dbReference type="Pfam" id="PF02264">
    <property type="entry name" value="LamB"/>
    <property type="match status" value="1"/>
</dbReference>
<evidence type="ECO:0000256" key="7">
    <source>
        <dbReference type="ARBA" id="ARBA00023114"/>
    </source>
</evidence>
<evidence type="ECO:0000256" key="6">
    <source>
        <dbReference type="ARBA" id="ARBA00023065"/>
    </source>
</evidence>
<name>A0A081K903_9GAMM</name>
<dbReference type="CDD" id="cd01346">
    <property type="entry name" value="Maltoporin-like"/>
    <property type="match status" value="1"/>
</dbReference>
<evidence type="ECO:0000256" key="5">
    <source>
        <dbReference type="ARBA" id="ARBA00022692"/>
    </source>
</evidence>
<dbReference type="AlphaFoldDB" id="A0A081K903"/>
<dbReference type="PANTHER" id="PTHR38762:SF1">
    <property type="entry name" value="CRYPTIC OUTER MEMBRANE PORIN BGLH-RELATED"/>
    <property type="match status" value="1"/>
</dbReference>
<protein>
    <recommendedName>
        <fullName evidence="13">Maltoporin</fullName>
    </recommendedName>
</protein>
<evidence type="ECO:0008006" key="13">
    <source>
        <dbReference type="Google" id="ProtNLM"/>
    </source>
</evidence>
<comment type="caution">
    <text evidence="11">The sequence shown here is derived from an EMBL/GenBank/DDBJ whole genome shotgun (WGS) entry which is preliminary data.</text>
</comment>
<dbReference type="GO" id="GO:0015288">
    <property type="term" value="F:porin activity"/>
    <property type="evidence" value="ECO:0007669"/>
    <property type="project" value="UniProtKB-KW"/>
</dbReference>
<dbReference type="PANTHER" id="PTHR38762">
    <property type="entry name" value="CRYPTIC OUTER MEMBRANE PORIN BGLH-RELATED"/>
    <property type="match status" value="1"/>
</dbReference>
<keyword evidence="12" id="KW-1185">Reference proteome</keyword>
<accession>A0A081K903</accession>
<dbReference type="GO" id="GO:0009279">
    <property type="term" value="C:cell outer membrane"/>
    <property type="evidence" value="ECO:0007669"/>
    <property type="project" value="UniProtKB-SubCell"/>
</dbReference>
<feature type="signal peptide" evidence="10">
    <location>
        <begin position="1"/>
        <end position="27"/>
    </location>
</feature>
<dbReference type="Gene3D" id="2.40.170.10">
    <property type="entry name" value="Porin, LamB type"/>
    <property type="match status" value="1"/>
</dbReference>
<comment type="subcellular location">
    <subcellularLocation>
        <location evidence="1">Cell outer membrane</location>
        <topology evidence="1">Multi-pass membrane protein</topology>
    </subcellularLocation>
</comment>
<dbReference type="InterPro" id="IPR050286">
    <property type="entry name" value="G_neg_Bact_CarbUptk_Porin"/>
</dbReference>
<dbReference type="GO" id="GO:0006811">
    <property type="term" value="P:monoatomic ion transport"/>
    <property type="evidence" value="ECO:0007669"/>
    <property type="project" value="UniProtKB-KW"/>
</dbReference>
<dbReference type="SUPFAM" id="SSF56935">
    <property type="entry name" value="Porins"/>
    <property type="match status" value="1"/>
</dbReference>
<keyword evidence="10" id="KW-0732">Signal</keyword>
<keyword evidence="3" id="KW-0813">Transport</keyword>
<evidence type="ECO:0000256" key="3">
    <source>
        <dbReference type="ARBA" id="ARBA00022448"/>
    </source>
</evidence>
<feature type="chain" id="PRO_5001758678" description="Maltoporin" evidence="10">
    <location>
        <begin position="28"/>
        <end position="504"/>
    </location>
</feature>
<dbReference type="Proteomes" id="UP000027997">
    <property type="component" value="Unassembled WGS sequence"/>
</dbReference>
<comment type="similarity">
    <text evidence="2">Belongs to the porin LamB (TC 1.B.3) family.</text>
</comment>
<evidence type="ECO:0000256" key="9">
    <source>
        <dbReference type="ARBA" id="ARBA00023237"/>
    </source>
</evidence>
<keyword evidence="5" id="KW-0812">Transmembrane</keyword>
<evidence type="ECO:0000256" key="4">
    <source>
        <dbReference type="ARBA" id="ARBA00022452"/>
    </source>
</evidence>
<reference evidence="11 12" key="1">
    <citation type="submission" date="2014-06" db="EMBL/GenBank/DDBJ databases">
        <title>Whole Genome Sequences of Three Symbiotic Endozoicomonas Bacteria.</title>
        <authorList>
            <person name="Neave M.J."/>
            <person name="Apprill A."/>
            <person name="Voolstra C.R."/>
        </authorList>
    </citation>
    <scope>NUCLEOTIDE SEQUENCE [LARGE SCALE GENOMIC DNA]</scope>
    <source>
        <strain evidence="11 12">DSM 22380</strain>
    </source>
</reference>
<evidence type="ECO:0000256" key="2">
    <source>
        <dbReference type="ARBA" id="ARBA00007055"/>
    </source>
</evidence>
<dbReference type="eggNOG" id="COG4580">
    <property type="taxonomic scope" value="Bacteria"/>
</dbReference>